<reference evidence="3 4" key="1">
    <citation type="submission" date="2024-09" db="EMBL/GenBank/DDBJ databases">
        <authorList>
            <person name="Sun Q."/>
            <person name="Mori K."/>
        </authorList>
    </citation>
    <scope>NUCLEOTIDE SEQUENCE [LARGE SCALE GENOMIC DNA]</scope>
    <source>
        <strain evidence="3 4">CCM 8677</strain>
    </source>
</reference>
<feature type="region of interest" description="Disordered" evidence="1">
    <location>
        <begin position="190"/>
        <end position="210"/>
    </location>
</feature>
<dbReference type="PANTHER" id="PTHR34351:SF1">
    <property type="entry name" value="SLR1927 PROTEIN"/>
    <property type="match status" value="1"/>
</dbReference>
<keyword evidence="2" id="KW-0812">Transmembrane</keyword>
<dbReference type="Proteomes" id="UP001589844">
    <property type="component" value="Unassembled WGS sequence"/>
</dbReference>
<evidence type="ECO:0000256" key="2">
    <source>
        <dbReference type="SAM" id="Phobius"/>
    </source>
</evidence>
<proteinExistence type="predicted"/>
<dbReference type="EMBL" id="JBHLXJ010000005">
    <property type="protein sequence ID" value="MFC0349289.1"/>
    <property type="molecule type" value="Genomic_DNA"/>
</dbReference>
<feature type="transmembrane region" description="Helical" evidence="2">
    <location>
        <begin position="64"/>
        <end position="82"/>
    </location>
</feature>
<evidence type="ECO:0000313" key="4">
    <source>
        <dbReference type="Proteomes" id="UP001589844"/>
    </source>
</evidence>
<organism evidence="3 4">
    <name type="scientific">Undibacterium danionis</name>
    <dbReference type="NCBI Taxonomy" id="1812100"/>
    <lineage>
        <taxon>Bacteria</taxon>
        <taxon>Pseudomonadati</taxon>
        <taxon>Pseudomonadota</taxon>
        <taxon>Betaproteobacteria</taxon>
        <taxon>Burkholderiales</taxon>
        <taxon>Oxalobacteraceae</taxon>
        <taxon>Undibacterium</taxon>
    </lineage>
</organism>
<evidence type="ECO:0000256" key="1">
    <source>
        <dbReference type="SAM" id="MobiDB-lite"/>
    </source>
</evidence>
<dbReference type="PANTHER" id="PTHR34351">
    <property type="entry name" value="SLR1927 PROTEIN-RELATED"/>
    <property type="match status" value="1"/>
</dbReference>
<keyword evidence="2" id="KW-0472">Membrane</keyword>
<keyword evidence="4" id="KW-1185">Reference proteome</keyword>
<comment type="caution">
    <text evidence="3">The sequence shown here is derived from an EMBL/GenBank/DDBJ whole genome shotgun (WGS) entry which is preliminary data.</text>
</comment>
<name>A0ABV6IEK2_9BURK</name>
<dbReference type="RefSeq" id="WP_390210758.1">
    <property type="nucleotide sequence ID" value="NZ_JBHLXJ010000005.1"/>
</dbReference>
<feature type="transmembrane region" description="Helical" evidence="2">
    <location>
        <begin position="41"/>
        <end position="58"/>
    </location>
</feature>
<keyword evidence="2" id="KW-1133">Transmembrane helix</keyword>
<gene>
    <name evidence="3" type="ORF">ACFFJH_05690</name>
</gene>
<protein>
    <submittedName>
        <fullName evidence="3">DUF58 domain-containing protein</fullName>
    </submittedName>
</protein>
<evidence type="ECO:0000313" key="3">
    <source>
        <dbReference type="EMBL" id="MFC0349289.1"/>
    </source>
</evidence>
<accession>A0ABV6IEK2</accession>
<sequence>MNLIHRLKLKWRSAVFLEKRPEAGEVLLKQKRVFTLPSKAGLFYLAMLVLLFLASTNYNLNLGFGMTYLLGGLAAINALFTFKNLAYLRLNAGVSQPIFAGDIAEFPIHINNTKNLARYALHFNFVTDNTVEHIVDVNPQASVMLRLQVQSTQRGYLAIPRIRIQTWFPLGLLRAWSTWLPDTKALVYPTPETDPPPLPLSPSADGTGLHSNGDEDFAGVRSYQSGDPLKHLSWKHIARVDPDAGGNLVTKLFSGGAQGEVMLDFAQLNPQLDLELRLSRMTAWILEAERNGLAYGFKLEGIDHPPALNEEHRTACLQALALYRIDATSHAMSDNISDESVAKHFRKIGE</sequence>